<dbReference type="Proteomes" id="UP000836841">
    <property type="component" value="Chromosome 2"/>
</dbReference>
<dbReference type="GO" id="GO:0007010">
    <property type="term" value="P:cytoskeleton organization"/>
    <property type="evidence" value="ECO:0007669"/>
    <property type="project" value="InterPro"/>
</dbReference>
<accession>A0AAU9RMV3</accession>
<feature type="compositionally biased region" description="Basic and acidic residues" evidence="8">
    <location>
        <begin position="597"/>
        <end position="613"/>
    </location>
</feature>
<evidence type="ECO:0000313" key="9">
    <source>
        <dbReference type="EMBL" id="CAH2045846.1"/>
    </source>
</evidence>
<feature type="coiled-coil region" evidence="7">
    <location>
        <begin position="183"/>
        <end position="210"/>
    </location>
</feature>
<feature type="compositionally biased region" description="Basic and acidic residues" evidence="8">
    <location>
        <begin position="509"/>
        <end position="525"/>
    </location>
</feature>
<keyword evidence="10" id="KW-1185">Reference proteome</keyword>
<dbReference type="Pfam" id="PF07058">
    <property type="entry name" value="MAP70"/>
    <property type="match status" value="1"/>
</dbReference>
<evidence type="ECO:0000256" key="4">
    <source>
        <dbReference type="ARBA" id="ARBA00022701"/>
    </source>
</evidence>
<proteinExistence type="inferred from homology"/>
<dbReference type="EMBL" id="OU466858">
    <property type="protein sequence ID" value="CAH2045846.1"/>
    <property type="molecule type" value="Genomic_DNA"/>
</dbReference>
<feature type="compositionally biased region" description="Polar residues" evidence="8">
    <location>
        <begin position="616"/>
        <end position="629"/>
    </location>
</feature>
<dbReference type="PANTHER" id="PTHR31246:SF16">
    <property type="entry name" value="MICROTUBULE-ASSOCIATED PROTEIN 70-3"/>
    <property type="match status" value="1"/>
</dbReference>
<dbReference type="InterPro" id="IPR009768">
    <property type="entry name" value="MAP70"/>
</dbReference>
<reference evidence="9 10" key="1">
    <citation type="submission" date="2022-03" db="EMBL/GenBank/DDBJ databases">
        <authorList>
            <person name="Nunn A."/>
            <person name="Chopra R."/>
            <person name="Nunn A."/>
            <person name="Contreras Garrido A."/>
        </authorList>
    </citation>
    <scope>NUCLEOTIDE SEQUENCE [LARGE SCALE GENOMIC DNA]</scope>
</reference>
<name>A0AAU9RMV3_THLAR</name>
<protein>
    <submittedName>
        <fullName evidence="9">Uncharacterized protein</fullName>
    </submittedName>
</protein>
<feature type="region of interest" description="Disordered" evidence="8">
    <location>
        <begin position="408"/>
        <end position="439"/>
    </location>
</feature>
<feature type="compositionally biased region" description="Polar residues" evidence="8">
    <location>
        <begin position="492"/>
        <end position="508"/>
    </location>
</feature>
<feature type="region of interest" description="Disordered" evidence="8">
    <location>
        <begin position="492"/>
        <end position="536"/>
    </location>
</feature>
<dbReference type="GO" id="GO:0008017">
    <property type="term" value="F:microtubule binding"/>
    <property type="evidence" value="ECO:0007669"/>
    <property type="project" value="InterPro"/>
</dbReference>
<sequence>MEEGGYAYEVNNGQQPTVSEFGRTSSPQLPSLTKSSSYREGSGGGGGGGGGGGSKGLSRRRSMKPSFDADNNELITLLHGSDPVKIELNRLENEVRAHAEIKALRLSERQREKAVEELTEELGKMSEKLKLTENLLQSKNLEVKKINEEKRASMAAQFAAEATLRRVHAAQKDDDMPPIEAILAPLEAELKLARHEIVKLQDDNRALDRLTKSKEAALLDAERTVEVALAKASMVDDLQNKNQELMKQIEICQEENRILDRLHRQKVAEVEKFTQTVRELEEAVLAGGAAANAVRDYQRKFQEMNEERRILDRELARAKVSASRVATVVANEWKDGSDKVMPVKQWLDERRFLQGEMQQLRDKLAIADRAAKSEAQLKARRIFSYDAISLLYFEKFQLRLRVLEESLRGPSSNGNRATPDGRSVSNGPSRRQSLGGADVIPKLTSNGFFSKRTPSSQFRSLNAGASTVLKHAKGTSRSFDGGSRSLDRSKLLTNEQGSKFPSNQSSEGTSERESPDSSKQGDSEKPAGTNNDSVPGVLHDLLQKEVITLRKASHDKDQSLRDKDEAIEMLAKKVETLTKAMEVEAKKMRREVAAMEKEVSAMRVDNKGSDSRTRRVSTTNSKGSSTTAHLLSGRGSGRMGMTRSTQ</sequence>
<comment type="subcellular location">
    <subcellularLocation>
        <location evidence="1">Cytoplasm</location>
        <location evidence="1">Cytoskeleton</location>
    </subcellularLocation>
</comment>
<evidence type="ECO:0000256" key="8">
    <source>
        <dbReference type="SAM" id="MobiDB-lite"/>
    </source>
</evidence>
<evidence type="ECO:0000256" key="3">
    <source>
        <dbReference type="ARBA" id="ARBA00022490"/>
    </source>
</evidence>
<organism evidence="9 10">
    <name type="scientific">Thlaspi arvense</name>
    <name type="common">Field penny-cress</name>
    <dbReference type="NCBI Taxonomy" id="13288"/>
    <lineage>
        <taxon>Eukaryota</taxon>
        <taxon>Viridiplantae</taxon>
        <taxon>Streptophyta</taxon>
        <taxon>Embryophyta</taxon>
        <taxon>Tracheophyta</taxon>
        <taxon>Spermatophyta</taxon>
        <taxon>Magnoliopsida</taxon>
        <taxon>eudicotyledons</taxon>
        <taxon>Gunneridae</taxon>
        <taxon>Pentapetalae</taxon>
        <taxon>rosids</taxon>
        <taxon>malvids</taxon>
        <taxon>Brassicales</taxon>
        <taxon>Brassicaceae</taxon>
        <taxon>Thlaspideae</taxon>
        <taxon>Thlaspi</taxon>
    </lineage>
</organism>
<evidence type="ECO:0000256" key="2">
    <source>
        <dbReference type="ARBA" id="ARBA00008825"/>
    </source>
</evidence>
<feature type="compositionally biased region" description="Polar residues" evidence="8">
    <location>
        <begin position="11"/>
        <end position="34"/>
    </location>
</feature>
<evidence type="ECO:0000256" key="1">
    <source>
        <dbReference type="ARBA" id="ARBA00004245"/>
    </source>
</evidence>
<keyword evidence="4" id="KW-0493">Microtubule</keyword>
<evidence type="ECO:0000256" key="7">
    <source>
        <dbReference type="SAM" id="Coils"/>
    </source>
</evidence>
<evidence type="ECO:0000256" key="6">
    <source>
        <dbReference type="ARBA" id="ARBA00023212"/>
    </source>
</evidence>
<gene>
    <name evidence="9" type="ORF">TAV2_LOCUS6121</name>
</gene>
<feature type="compositionally biased region" description="Polar residues" evidence="8">
    <location>
        <begin position="423"/>
        <end position="432"/>
    </location>
</feature>
<feature type="coiled-coil region" evidence="7">
    <location>
        <begin position="101"/>
        <end position="149"/>
    </location>
</feature>
<dbReference type="AlphaFoldDB" id="A0AAU9RMV3"/>
<feature type="region of interest" description="Disordered" evidence="8">
    <location>
        <begin position="1"/>
        <end position="68"/>
    </location>
</feature>
<keyword evidence="3" id="KW-0963">Cytoplasm</keyword>
<dbReference type="PANTHER" id="PTHR31246">
    <property type="entry name" value="MICROTUBULE-ASSOCIATED PROTEIN 70-2"/>
    <property type="match status" value="1"/>
</dbReference>
<evidence type="ECO:0000313" key="10">
    <source>
        <dbReference type="Proteomes" id="UP000836841"/>
    </source>
</evidence>
<feature type="compositionally biased region" description="Gly residues" evidence="8">
    <location>
        <begin position="41"/>
        <end position="55"/>
    </location>
</feature>
<feature type="region of interest" description="Disordered" evidence="8">
    <location>
        <begin position="597"/>
        <end position="646"/>
    </location>
</feature>
<feature type="coiled-coil region" evidence="7">
    <location>
        <begin position="235"/>
        <end position="370"/>
    </location>
</feature>
<dbReference type="GO" id="GO:0005874">
    <property type="term" value="C:microtubule"/>
    <property type="evidence" value="ECO:0007669"/>
    <property type="project" value="UniProtKB-KW"/>
</dbReference>
<keyword evidence="5 7" id="KW-0175">Coiled coil</keyword>
<comment type="similarity">
    <text evidence="2">Belongs to the MAP70 family.</text>
</comment>
<evidence type="ECO:0000256" key="5">
    <source>
        <dbReference type="ARBA" id="ARBA00023054"/>
    </source>
</evidence>
<keyword evidence="6" id="KW-0206">Cytoskeleton</keyword>